<organism evidence="2">
    <name type="scientific">bioreactor metagenome</name>
    <dbReference type="NCBI Taxonomy" id="1076179"/>
    <lineage>
        <taxon>unclassified sequences</taxon>
        <taxon>metagenomes</taxon>
        <taxon>ecological metagenomes</taxon>
    </lineage>
</organism>
<proteinExistence type="predicted"/>
<evidence type="ECO:0000313" key="2">
    <source>
        <dbReference type="EMBL" id="MPM43810.1"/>
    </source>
</evidence>
<dbReference type="SUPFAM" id="SSF53448">
    <property type="entry name" value="Nucleotide-diphospho-sugar transferases"/>
    <property type="match status" value="1"/>
</dbReference>
<dbReference type="EMBL" id="VSSQ01010243">
    <property type="protein sequence ID" value="MPM43810.1"/>
    <property type="molecule type" value="Genomic_DNA"/>
</dbReference>
<dbReference type="InterPro" id="IPR025393">
    <property type="entry name" value="DUF4301"/>
</dbReference>
<dbReference type="AlphaFoldDB" id="A0A644ZS77"/>
<feature type="domain" description="DUF4301" evidence="1">
    <location>
        <begin position="1"/>
        <end position="191"/>
    </location>
</feature>
<sequence length="198" mass="22101">MQEQLFAYLKLLDGERKEGLTTEIRNFVCRVFCMELPKVHDSIEREFLKNILNRPLRVCGMVKNQGEPGGGPFLVRDADGTVSLQILEGAQLDLSNPKVASKVSEATHFNPVDLVCSLKDYKGNRFDLLKYVDPETGFISYKSAEGVPIKALELPGLWNGAMSRWNTIFVEVPVSTFSPVKTVFDLLRPEHLGVTGTV</sequence>
<dbReference type="Pfam" id="PF14134">
    <property type="entry name" value="DUF4301"/>
    <property type="match status" value="1"/>
</dbReference>
<gene>
    <name evidence="2" type="ORF">SDC9_90487</name>
</gene>
<dbReference type="InterPro" id="IPR029044">
    <property type="entry name" value="Nucleotide-diphossugar_trans"/>
</dbReference>
<reference evidence="2" key="1">
    <citation type="submission" date="2019-08" db="EMBL/GenBank/DDBJ databases">
        <authorList>
            <person name="Kucharzyk K."/>
            <person name="Murdoch R.W."/>
            <person name="Higgins S."/>
            <person name="Loffler F."/>
        </authorList>
    </citation>
    <scope>NUCLEOTIDE SEQUENCE</scope>
</reference>
<protein>
    <recommendedName>
        <fullName evidence="1">DUF4301 domain-containing protein</fullName>
    </recommendedName>
</protein>
<accession>A0A644ZS77</accession>
<comment type="caution">
    <text evidence="2">The sequence shown here is derived from an EMBL/GenBank/DDBJ whole genome shotgun (WGS) entry which is preliminary data.</text>
</comment>
<evidence type="ECO:0000259" key="1">
    <source>
        <dbReference type="Pfam" id="PF14134"/>
    </source>
</evidence>
<name>A0A644ZS77_9ZZZZ</name>